<dbReference type="InterPro" id="IPR036291">
    <property type="entry name" value="NAD(P)-bd_dom_sf"/>
</dbReference>
<dbReference type="EMBL" id="QQBC01000013">
    <property type="protein sequence ID" value="RDI61568.1"/>
    <property type="molecule type" value="Genomic_DNA"/>
</dbReference>
<protein>
    <submittedName>
        <fullName evidence="2">Uncharacterized protein YbjT (DUF2867 family)</fullName>
    </submittedName>
</protein>
<dbReference type="InterPro" id="IPR016040">
    <property type="entry name" value="NAD(P)-bd_dom"/>
</dbReference>
<dbReference type="Pfam" id="PF13460">
    <property type="entry name" value="NAD_binding_10"/>
    <property type="match status" value="1"/>
</dbReference>
<dbReference type="STRING" id="1210086.GCA_001613105_05763"/>
<accession>A0A370HSS7</accession>
<keyword evidence="3" id="KW-1185">Reference proteome</keyword>
<evidence type="ECO:0000259" key="1">
    <source>
        <dbReference type="Pfam" id="PF13460"/>
    </source>
</evidence>
<dbReference type="Gene3D" id="3.40.50.720">
    <property type="entry name" value="NAD(P)-binding Rossmann-like Domain"/>
    <property type="match status" value="1"/>
</dbReference>
<dbReference type="PANTHER" id="PTHR43162:SF1">
    <property type="entry name" value="PRESTALK A DIFFERENTIATION PROTEIN A"/>
    <property type="match status" value="1"/>
</dbReference>
<dbReference type="SUPFAM" id="SSF51735">
    <property type="entry name" value="NAD(P)-binding Rossmann-fold domains"/>
    <property type="match status" value="1"/>
</dbReference>
<gene>
    <name evidence="2" type="ORF">DFR76_11368</name>
</gene>
<comment type="caution">
    <text evidence="2">The sequence shown here is derived from an EMBL/GenBank/DDBJ whole genome shotgun (WGS) entry which is preliminary data.</text>
</comment>
<proteinExistence type="predicted"/>
<evidence type="ECO:0000313" key="3">
    <source>
        <dbReference type="Proteomes" id="UP000254869"/>
    </source>
</evidence>
<sequence length="296" mass="31884">MFARAWAMSGPGFRDCTEYMTTSNTILVLGATGKTGSRVAARLRDHEVPVRLGSRSAQTPFDWTDRGTWDAVLTGVRAVYLAYQPDLAVPGAPDAINALVAAARGHGVEQIVLLSGRGEPEALECERIVRNSALRWTVVRCSWFAQNFSEGAFLDYIHAGEVALPAGEIPEPFVDVDDIADVATAALLEDRHDGQIYELTGPRALTFAEAVDEISRALGRPIAYIPLGRAEFVEGLTAYGLSADEVGLLDYLFSTVLDGRNAQPADGVERALGRKPRDFAEYARTTAASGAWSIPA</sequence>
<dbReference type="Gene3D" id="3.90.25.10">
    <property type="entry name" value="UDP-galactose 4-epimerase, domain 1"/>
    <property type="match status" value="1"/>
</dbReference>
<dbReference type="PANTHER" id="PTHR43162">
    <property type="match status" value="1"/>
</dbReference>
<dbReference type="Proteomes" id="UP000254869">
    <property type="component" value="Unassembled WGS sequence"/>
</dbReference>
<evidence type="ECO:0000313" key="2">
    <source>
        <dbReference type="EMBL" id="RDI61568.1"/>
    </source>
</evidence>
<reference evidence="2 3" key="1">
    <citation type="submission" date="2018-07" db="EMBL/GenBank/DDBJ databases">
        <title>Genomic Encyclopedia of Type Strains, Phase IV (KMG-IV): sequencing the most valuable type-strain genomes for metagenomic binning, comparative biology and taxonomic classification.</title>
        <authorList>
            <person name="Goeker M."/>
        </authorList>
    </citation>
    <scope>NUCLEOTIDE SEQUENCE [LARGE SCALE GENOMIC DNA]</scope>
    <source>
        <strain evidence="2 3">DSM 44290</strain>
    </source>
</reference>
<dbReference type="InterPro" id="IPR051604">
    <property type="entry name" value="Ergot_Alk_Oxidoreductase"/>
</dbReference>
<dbReference type="AlphaFoldDB" id="A0A370HSS7"/>
<feature type="domain" description="NAD(P)-binding" evidence="1">
    <location>
        <begin position="30"/>
        <end position="188"/>
    </location>
</feature>
<name>A0A370HSS7_9NOCA</name>
<organism evidence="2 3">
    <name type="scientific">Nocardia pseudobrasiliensis</name>
    <dbReference type="NCBI Taxonomy" id="45979"/>
    <lineage>
        <taxon>Bacteria</taxon>
        <taxon>Bacillati</taxon>
        <taxon>Actinomycetota</taxon>
        <taxon>Actinomycetes</taxon>
        <taxon>Mycobacteriales</taxon>
        <taxon>Nocardiaceae</taxon>
        <taxon>Nocardia</taxon>
    </lineage>
</organism>